<reference evidence="2 3" key="1">
    <citation type="journal article" date="2024" name="IMA Fungus">
        <title>IMA Genome - F19 : A genome assembly and annotation guide to empower mycologists, including annotated draft genome sequences of Ceratocystis pirilliformis, Diaporthe australafricana, Fusarium ophioides, Paecilomyces lecythidis, and Sporothrix stenoceras.</title>
        <authorList>
            <person name="Aylward J."/>
            <person name="Wilson A.M."/>
            <person name="Visagie C.M."/>
            <person name="Spraker J."/>
            <person name="Barnes I."/>
            <person name="Buitendag C."/>
            <person name="Ceriani C."/>
            <person name="Del Mar Angel L."/>
            <person name="du Plessis D."/>
            <person name="Fuchs T."/>
            <person name="Gasser K."/>
            <person name="Kramer D."/>
            <person name="Li W."/>
            <person name="Munsamy K."/>
            <person name="Piso A."/>
            <person name="Price J.L."/>
            <person name="Sonnekus B."/>
            <person name="Thomas C."/>
            <person name="van der Nest A."/>
            <person name="van Dijk A."/>
            <person name="van Heerden A."/>
            <person name="van Vuuren N."/>
            <person name="Yilmaz N."/>
            <person name="Duong T.A."/>
            <person name="van der Merwe N.A."/>
            <person name="Wingfield M.J."/>
            <person name="Wingfield B.D."/>
        </authorList>
    </citation>
    <scope>NUCLEOTIDE SEQUENCE [LARGE SCALE GENOMIC DNA]</scope>
    <source>
        <strain evidence="2 3">CMW 12675</strain>
    </source>
</reference>
<dbReference type="Proteomes" id="UP001583280">
    <property type="component" value="Unassembled WGS sequence"/>
</dbReference>
<dbReference type="EMBL" id="JAWDJO010000108">
    <property type="protein sequence ID" value="KAL1893463.1"/>
    <property type="molecule type" value="Genomic_DNA"/>
</dbReference>
<proteinExistence type="predicted"/>
<accession>A0ABR3YYY7</accession>
<organism evidence="2 3">
    <name type="scientific">Ceratocystis pirilliformis</name>
    <dbReference type="NCBI Taxonomy" id="259994"/>
    <lineage>
        <taxon>Eukaryota</taxon>
        <taxon>Fungi</taxon>
        <taxon>Dikarya</taxon>
        <taxon>Ascomycota</taxon>
        <taxon>Pezizomycotina</taxon>
        <taxon>Sordariomycetes</taxon>
        <taxon>Hypocreomycetidae</taxon>
        <taxon>Microascales</taxon>
        <taxon>Ceratocystidaceae</taxon>
        <taxon>Ceratocystis</taxon>
    </lineage>
</organism>
<feature type="compositionally biased region" description="Low complexity" evidence="1">
    <location>
        <begin position="13"/>
        <end position="47"/>
    </location>
</feature>
<evidence type="ECO:0000313" key="3">
    <source>
        <dbReference type="Proteomes" id="UP001583280"/>
    </source>
</evidence>
<evidence type="ECO:0000256" key="1">
    <source>
        <dbReference type="SAM" id="MobiDB-lite"/>
    </source>
</evidence>
<sequence length="545" mass="56901">MAAGLLPKTQDASRSGGNVSRSNSSRALAARSTTVTTNTATTIATPTASTTDNILEFIEESLTTNTGLKKEPPHDEDLSGLEMELERELDLFSSEKKSRPKGVVVPHQTSMHKPGIETSPALAVAMTGAGKYHLRAQAQNSSDKDPVPPLPSSILALTAATPGKLSAETSTPSITAVCTAIPTPAPPPSPPLLSSLSRLPPEQLGLRSSLQLHQEGDGLVHTEQNVAASFEADLEAAHSSVPILDTESCASSTTSTLATKTAVIDNFPCPPAEKSTSTISGLEGDQASIEDEKIHKISSRTNDSELTLTLAVGSDLGLAASRYRNLSVVSTQTAITTASEAPDFDDSASLLTVGEPLEVFTAATAVRAAPARAEVINVRRPATAASSSSSGLQISVGGSDVGHRIITPSHGSETAAAPESTTISTHIPEATPPKIAMRRKQPHGLSLSNSHPPALLAHIISPGSLRSEPSPQNHHQHIRNHTIPTSILSPAMLDGLSPGSNYHTVPPAQLSAKEFGMLPPTIQRKVRTYLFLVLSIVSPIPSIAF</sequence>
<comment type="caution">
    <text evidence="2">The sequence shown here is derived from an EMBL/GenBank/DDBJ whole genome shotgun (WGS) entry which is preliminary data.</text>
</comment>
<evidence type="ECO:0000313" key="2">
    <source>
        <dbReference type="EMBL" id="KAL1893463.1"/>
    </source>
</evidence>
<feature type="region of interest" description="Disordered" evidence="1">
    <location>
        <begin position="1"/>
        <end position="47"/>
    </location>
</feature>
<protein>
    <submittedName>
        <fullName evidence="2">Uncharacterized protein</fullName>
    </submittedName>
</protein>
<keyword evidence="3" id="KW-1185">Reference proteome</keyword>
<gene>
    <name evidence="2" type="ORF">Cpir12675_004071</name>
</gene>
<name>A0ABR3YYY7_9PEZI</name>